<proteinExistence type="predicted"/>
<gene>
    <name evidence="2" type="ORF">BOTCAL_0672g00010</name>
</gene>
<sequence length="89" mass="9731">MSYFTQENYNCCFNGNVLTTCPICGGSPRLVPDCTTCEGTGTLNRSCPYHSISASSYSNNLHAVPAHRSKEIRRSSGRSKNSHSGRTVR</sequence>
<dbReference type="EMBL" id="PHWZ01000669">
    <property type="protein sequence ID" value="TEY33612.1"/>
    <property type="molecule type" value="Genomic_DNA"/>
</dbReference>
<feature type="region of interest" description="Disordered" evidence="1">
    <location>
        <begin position="60"/>
        <end position="89"/>
    </location>
</feature>
<dbReference type="OrthoDB" id="3511861at2759"/>
<keyword evidence="3" id="KW-1185">Reference proteome</keyword>
<evidence type="ECO:0000313" key="3">
    <source>
        <dbReference type="Proteomes" id="UP000297299"/>
    </source>
</evidence>
<accession>A0A4Y8CHG9</accession>
<name>A0A4Y8CHG9_9HELO</name>
<comment type="caution">
    <text evidence="2">The sequence shown here is derived from an EMBL/GenBank/DDBJ whole genome shotgun (WGS) entry which is preliminary data.</text>
</comment>
<evidence type="ECO:0000256" key="1">
    <source>
        <dbReference type="SAM" id="MobiDB-lite"/>
    </source>
</evidence>
<dbReference type="Proteomes" id="UP000297299">
    <property type="component" value="Unassembled WGS sequence"/>
</dbReference>
<protein>
    <submittedName>
        <fullName evidence="2">Uncharacterized protein</fullName>
    </submittedName>
</protein>
<organism evidence="2 3">
    <name type="scientific">Botryotinia calthae</name>
    <dbReference type="NCBI Taxonomy" id="38488"/>
    <lineage>
        <taxon>Eukaryota</taxon>
        <taxon>Fungi</taxon>
        <taxon>Dikarya</taxon>
        <taxon>Ascomycota</taxon>
        <taxon>Pezizomycotina</taxon>
        <taxon>Leotiomycetes</taxon>
        <taxon>Helotiales</taxon>
        <taxon>Sclerotiniaceae</taxon>
        <taxon>Botryotinia</taxon>
    </lineage>
</organism>
<dbReference type="AlphaFoldDB" id="A0A4Y8CHG9"/>
<feature type="compositionally biased region" description="Basic residues" evidence="1">
    <location>
        <begin position="75"/>
        <end position="89"/>
    </location>
</feature>
<reference evidence="2 3" key="1">
    <citation type="submission" date="2017-11" db="EMBL/GenBank/DDBJ databases">
        <title>Comparative genomics of Botrytis spp.</title>
        <authorList>
            <person name="Valero-Jimenez C.A."/>
            <person name="Tapia P."/>
            <person name="Veloso J."/>
            <person name="Silva-Moreno E."/>
            <person name="Staats M."/>
            <person name="Valdes J.H."/>
            <person name="Van Kan J.A.L."/>
        </authorList>
    </citation>
    <scope>NUCLEOTIDE SEQUENCE [LARGE SCALE GENOMIC DNA]</scope>
    <source>
        <strain evidence="2 3">MUCL2830</strain>
    </source>
</reference>
<evidence type="ECO:0000313" key="2">
    <source>
        <dbReference type="EMBL" id="TEY33612.1"/>
    </source>
</evidence>